<protein>
    <submittedName>
        <fullName evidence="3">Dual-specificity kinase</fullName>
    </submittedName>
</protein>
<dbReference type="Gene3D" id="3.40.50.1820">
    <property type="entry name" value="alpha/beta hydrolase"/>
    <property type="match status" value="1"/>
</dbReference>
<dbReference type="EMBL" id="CAMXCT020006640">
    <property type="protein sequence ID" value="CAL1170908.1"/>
    <property type="molecule type" value="Genomic_DNA"/>
</dbReference>
<evidence type="ECO:0000256" key="1">
    <source>
        <dbReference type="SAM" id="MobiDB-lite"/>
    </source>
</evidence>
<gene>
    <name evidence="2" type="ORF">C1SCF055_LOCUS42171</name>
</gene>
<dbReference type="InterPro" id="IPR029058">
    <property type="entry name" value="AB_hydrolase_fold"/>
</dbReference>
<accession>A0A9P1GME5</accession>
<evidence type="ECO:0000313" key="4">
    <source>
        <dbReference type="Proteomes" id="UP001152797"/>
    </source>
</evidence>
<dbReference type="AlphaFoldDB" id="A0A9P1GME5"/>
<name>A0A9P1GME5_9DINO</name>
<keyword evidence="3" id="KW-0418">Kinase</keyword>
<feature type="region of interest" description="Disordered" evidence="1">
    <location>
        <begin position="385"/>
        <end position="404"/>
    </location>
</feature>
<evidence type="ECO:0000313" key="2">
    <source>
        <dbReference type="EMBL" id="CAI4017533.1"/>
    </source>
</evidence>
<proteinExistence type="predicted"/>
<dbReference type="EMBL" id="CAMXCT010006640">
    <property type="protein sequence ID" value="CAI4017533.1"/>
    <property type="molecule type" value="Genomic_DNA"/>
</dbReference>
<dbReference type="EMBL" id="CAMXCT030006640">
    <property type="protein sequence ID" value="CAL4804845.1"/>
    <property type="molecule type" value="Genomic_DNA"/>
</dbReference>
<reference evidence="3 4" key="2">
    <citation type="submission" date="2024-05" db="EMBL/GenBank/DDBJ databases">
        <authorList>
            <person name="Chen Y."/>
            <person name="Shah S."/>
            <person name="Dougan E. K."/>
            <person name="Thang M."/>
            <person name="Chan C."/>
        </authorList>
    </citation>
    <scope>NUCLEOTIDE SEQUENCE [LARGE SCALE GENOMIC DNA]</scope>
</reference>
<dbReference type="Proteomes" id="UP001152797">
    <property type="component" value="Unassembled WGS sequence"/>
</dbReference>
<dbReference type="SUPFAM" id="SSF53474">
    <property type="entry name" value="alpha/beta-Hydrolases"/>
    <property type="match status" value="1"/>
</dbReference>
<organism evidence="2">
    <name type="scientific">Cladocopium goreaui</name>
    <dbReference type="NCBI Taxonomy" id="2562237"/>
    <lineage>
        <taxon>Eukaryota</taxon>
        <taxon>Sar</taxon>
        <taxon>Alveolata</taxon>
        <taxon>Dinophyceae</taxon>
        <taxon>Suessiales</taxon>
        <taxon>Symbiodiniaceae</taxon>
        <taxon>Cladocopium</taxon>
    </lineage>
</organism>
<sequence length="452" mass="51020">MDMDELRLDEHVTLPGDWPNLLRGGQIFTALLLSTSYSEKYRGRKMVPWGSAAAAENARSFDHNAELQIPSSDRHQTRRPALLHRSGNREAVAFIWRGDPRFDDCTIYVCFSPLRYRTQFLKIWCAGLAENGMNVRRAAQQTTDLTLGTCDDVGHCVTLPVSTYLKVKLDRLWDPEGQRLYDKLLQSVRELPGYRVIFSGISHGAALAQAAALRFQLQQPETQVFVVAWNAYRWTDTSGRKLAEDFLGSRLLHFVLSRRDKAQPQATRYWDSVTGFPQSFAPMHNPVLLDADTGDFYKHTAPEQGSQFGATFLMQMFELHFARSALGAMKKATATARGFEDDLSWNDYLRSRRLEVFQTKLINQAQKVAAASHRAQKIIRRTSHGVGMRRQISHEADSTTSSMASLETPLRLRNEFGGAPLPRISDIPNGTETDGTRPSGKSWFGRLAWCCS</sequence>
<evidence type="ECO:0000313" key="3">
    <source>
        <dbReference type="EMBL" id="CAL4804845.1"/>
    </source>
</evidence>
<keyword evidence="4" id="KW-1185">Reference proteome</keyword>
<dbReference type="GO" id="GO:0016301">
    <property type="term" value="F:kinase activity"/>
    <property type="evidence" value="ECO:0007669"/>
    <property type="project" value="UniProtKB-KW"/>
</dbReference>
<dbReference type="OrthoDB" id="10418824at2759"/>
<comment type="caution">
    <text evidence="2">The sequence shown here is derived from an EMBL/GenBank/DDBJ whole genome shotgun (WGS) entry which is preliminary data.</text>
</comment>
<keyword evidence="3" id="KW-0808">Transferase</keyword>
<feature type="region of interest" description="Disordered" evidence="1">
    <location>
        <begin position="418"/>
        <end position="439"/>
    </location>
</feature>
<reference evidence="2" key="1">
    <citation type="submission" date="2022-10" db="EMBL/GenBank/DDBJ databases">
        <authorList>
            <person name="Chen Y."/>
            <person name="Dougan E. K."/>
            <person name="Chan C."/>
            <person name="Rhodes N."/>
            <person name="Thang M."/>
        </authorList>
    </citation>
    <scope>NUCLEOTIDE SEQUENCE</scope>
</reference>